<dbReference type="InterPro" id="IPR052055">
    <property type="entry name" value="Hepadnavirus_pol/RT"/>
</dbReference>
<dbReference type="OrthoDB" id="7756796at2759"/>
<dbReference type="PANTHER" id="PTHR33050">
    <property type="entry name" value="REVERSE TRANSCRIPTASE DOMAIN-CONTAINING PROTEIN"/>
    <property type="match status" value="1"/>
</dbReference>
<name>A0A9W7GLI9_9STRA</name>
<dbReference type="AlphaFoldDB" id="A0A9W7GLI9"/>
<dbReference type="EMBL" id="BRYA01000287">
    <property type="protein sequence ID" value="GMI46218.1"/>
    <property type="molecule type" value="Genomic_DNA"/>
</dbReference>
<comment type="caution">
    <text evidence="1">The sequence shown here is derived from an EMBL/GenBank/DDBJ whole genome shotgun (WGS) entry which is preliminary data.</text>
</comment>
<dbReference type="Gene3D" id="1.10.443.10">
    <property type="entry name" value="Intergrase catalytic core"/>
    <property type="match status" value="1"/>
</dbReference>
<dbReference type="GO" id="GO:0003677">
    <property type="term" value="F:DNA binding"/>
    <property type="evidence" value="ECO:0007669"/>
    <property type="project" value="InterPro"/>
</dbReference>
<evidence type="ECO:0000313" key="2">
    <source>
        <dbReference type="Proteomes" id="UP001165065"/>
    </source>
</evidence>
<reference evidence="2" key="1">
    <citation type="journal article" date="2023" name="Commun. Biol.">
        <title>Genome analysis of Parmales, the sister group of diatoms, reveals the evolutionary specialization of diatoms from phago-mixotrophs to photoautotrophs.</title>
        <authorList>
            <person name="Ban H."/>
            <person name="Sato S."/>
            <person name="Yoshikawa S."/>
            <person name="Yamada K."/>
            <person name="Nakamura Y."/>
            <person name="Ichinomiya M."/>
            <person name="Sato N."/>
            <person name="Blanc-Mathieu R."/>
            <person name="Endo H."/>
            <person name="Kuwata A."/>
            <person name="Ogata H."/>
        </authorList>
    </citation>
    <scope>NUCLEOTIDE SEQUENCE [LARGE SCALE GENOMIC DNA]</scope>
</reference>
<dbReference type="GO" id="GO:0006310">
    <property type="term" value="P:DNA recombination"/>
    <property type="evidence" value="ECO:0007669"/>
    <property type="project" value="InterPro"/>
</dbReference>
<proteinExistence type="predicted"/>
<evidence type="ECO:0000313" key="1">
    <source>
        <dbReference type="EMBL" id="GMI46218.1"/>
    </source>
</evidence>
<keyword evidence="2" id="KW-1185">Reference proteome</keyword>
<accession>A0A9W7GLI9</accession>
<dbReference type="GO" id="GO:0015074">
    <property type="term" value="P:DNA integration"/>
    <property type="evidence" value="ECO:0007669"/>
    <property type="project" value="InterPro"/>
</dbReference>
<gene>
    <name evidence="1" type="ORF">TrCOL_g1468</name>
</gene>
<dbReference type="InterPro" id="IPR013762">
    <property type="entry name" value="Integrase-like_cat_sf"/>
</dbReference>
<sequence length="1084" mass="118692">MKINGLWDAIERWAPTAVPYLASAIPGGFSVPFRHHPQGRSPLPIDVRWNEVQDSWSAARGKEAKNHLLAELKTELDRTYSLLLPRDAVMAVVEPLALSTFHVLVKTLADGRDKRRPIRDASQELITVAGVDTSVNGLVDRHELAAIARVRCAEALPRLILSLLNMAKGEPGLPLGVAKVDIDGCFFRFHGDPHQCGMFASLVHPDYVLICLRLIQGGVHSPSFAPLLTESCCELYRTLALDGPEARAPVPHEDWIGSVDDGAPQGMFPFTFTNPPTPTTHTAETYVDDVLLGAYMDRYVEASKLILHCLFCAYREPEPNQDLDTWPSPVSAKKKEDFKFGGRATMLGIVVNARNLTVEIEAERAREVRELLLTTFPGVGNWVDVRGLPRLTGKLQHISATRLGGAAHMTAIWKLYTCCQVRLNHGRYEVLIIDLIYQEILDWINFLSQPPPMPMAYLPYVACELEVTDTGYTDASGLGMGGHFELGDTTYVWRFPFGPEVTNSLIRQRGDGGSITINELELLAIVTQTRLLQLQWSLCEIPSLGRVALTYSDNTAAVAATGKFRLRSRAGLNMVKAMAQHAADHGYVARALHVPGVENGAADFLSRNLLVGDGDSNPQLDVTPDAHLPTVVADLLNQRPGSLPVTADQVILITWPDQVHAAVASLLQEALDSTPWTRRTEHESAFHFDSDWAPSGLVTYLEQAQILVGSNKARTKTLDSNWTTYVSFARSIGLDPMMTALDTRQRAEVRVGFIMYLRKVKTGHKSEFIKTEAIKGYLSAVTLRFAYCGLPAPWSCPSGGSGNNHQSHYVPIIADVLREHRKGDTARVAKTPMTGPLLMKVIELGGLAKDGSTDPVRHRQAALIEAASTCGLRPCELVNIGQNGQDDRLRLEDATIMTKDNVPIVENGVWNPAFKGNPGDTLAQLGKIAVLVFERQKNGRNGKPRSYLSNPLYGDPTGLKVCPIRSLSRVIAAKLVSRDAVSSLLATVKTRTGAAVTLTSDGLTGMMREAATELGTRLSIKPSDLTAHSTRSTYAANNILDIAEFIRDHVPISLSGDANAHRKATLTAQLEWATRVITEIAEEN</sequence>
<organism evidence="1 2">
    <name type="scientific">Triparma columacea</name>
    <dbReference type="NCBI Taxonomy" id="722753"/>
    <lineage>
        <taxon>Eukaryota</taxon>
        <taxon>Sar</taxon>
        <taxon>Stramenopiles</taxon>
        <taxon>Ochrophyta</taxon>
        <taxon>Bolidophyceae</taxon>
        <taxon>Parmales</taxon>
        <taxon>Triparmaceae</taxon>
        <taxon>Triparma</taxon>
    </lineage>
</organism>
<protein>
    <submittedName>
        <fullName evidence="1">Uncharacterized protein</fullName>
    </submittedName>
</protein>
<dbReference type="PANTHER" id="PTHR33050:SF7">
    <property type="entry name" value="RIBONUCLEASE H"/>
    <property type="match status" value="1"/>
</dbReference>
<dbReference type="Proteomes" id="UP001165065">
    <property type="component" value="Unassembled WGS sequence"/>
</dbReference>